<evidence type="ECO:0000256" key="1">
    <source>
        <dbReference type="ARBA" id="ARBA00004123"/>
    </source>
</evidence>
<organism evidence="6 7">
    <name type="scientific">Eleusine coracana subsp. coracana</name>
    <dbReference type="NCBI Taxonomy" id="191504"/>
    <lineage>
        <taxon>Eukaryota</taxon>
        <taxon>Viridiplantae</taxon>
        <taxon>Streptophyta</taxon>
        <taxon>Embryophyta</taxon>
        <taxon>Tracheophyta</taxon>
        <taxon>Spermatophyta</taxon>
        <taxon>Magnoliopsida</taxon>
        <taxon>Liliopsida</taxon>
        <taxon>Poales</taxon>
        <taxon>Poaceae</taxon>
        <taxon>PACMAD clade</taxon>
        <taxon>Chloridoideae</taxon>
        <taxon>Cynodonteae</taxon>
        <taxon>Eleusininae</taxon>
        <taxon>Eleusine</taxon>
    </lineage>
</organism>
<name>A0AAV5CXE6_ELECO</name>
<keyword evidence="4" id="KW-0539">Nucleus</keyword>
<evidence type="ECO:0000256" key="5">
    <source>
        <dbReference type="SAM" id="MobiDB-lite"/>
    </source>
</evidence>
<reference evidence="6" key="1">
    <citation type="journal article" date="2018" name="DNA Res.">
        <title>Multiple hybrid de novo genome assembly of finger millet, an orphan allotetraploid crop.</title>
        <authorList>
            <person name="Hatakeyama M."/>
            <person name="Aluri S."/>
            <person name="Balachadran M.T."/>
            <person name="Sivarajan S.R."/>
            <person name="Patrignani A."/>
            <person name="Gruter S."/>
            <person name="Poveda L."/>
            <person name="Shimizu-Inatsugi R."/>
            <person name="Baeten J."/>
            <person name="Francoijs K.J."/>
            <person name="Nataraja K.N."/>
            <person name="Reddy Y.A.N."/>
            <person name="Phadnis S."/>
            <person name="Ravikumar R.L."/>
            <person name="Schlapbach R."/>
            <person name="Sreeman S.M."/>
            <person name="Shimizu K.K."/>
        </authorList>
    </citation>
    <scope>NUCLEOTIDE SEQUENCE</scope>
</reference>
<keyword evidence="7" id="KW-1185">Reference proteome</keyword>
<sequence length="1140" mass="128884">MQERFPDRSGKVDRVALAADTVASAAFHQAFSTYRKDCRKKHPAKSVLSKEIKCTIRALHLATEKIQNTQHPPPPGQRADGVRHREPLPDRNPSLLCSAPSLSFFFPSKTRCTLHESSSSYHLLRRFLFPQIELTVISMRCLLIVRSSRYGLQENKGEEDITQPHNSAKVDKWSVSDDNKLKFSVRIAHFLLPWLKEFHQEQMQEKDIEASSRGVDACEVVVPQVDCPGDTRMYCNKCKMSIVDFHRSCKKCSYDLCLSCCHELRQGPNSGDVTKLGGKGVSKQRYNRNQVARQESSDKQNCILMDSAVSCKPSSRRWRLNNDGSIPCPPKSSGGCGNSLLELKCLFKKEFVSELLEKVNSKEFRDNHIYCQTARDVQDGDLDHFQKHWIKGEPVIVRDVLALSSGLSWEPLVMWRALREMRDKEEPEQLSVMALEWGNLTTFPTARDVQDGDLDHFQKHWIKGEPVIVRDVLALSSGLSWEPLVMWRALREMRDKEEPEQLSVMALECLTSCEERFPDRSGKVDRVALAADTVASAAFHQAFSTYHKDCRKKHPAKSVLSKEIKCTIRALHLATEKIQNTHSILLLLASAPTASAIGNHCRIGIPPSSALLPLCHSSSHQRQDFYFLIELTVISMVVRSSRYGLQENKGEEDITQPHNSAKVDKWSVSDDNKLKFSVRIAHFLLPWLKEFHQEQMQEKDIEASSRGVDACEVVVPQVDCPGDTRMYCNKCKMSIVDFHRSCKKCSYDLCLSCCHELRQGPNSGDVTKLGGKGVSKQRYNRNQVARQESSDKQNCILMDSAVSCKPSSRRWRLNNDGSIPCPPKSSGGCGNSLLELKCLFKKEFVSELLEKVNSVVNSTNIPELVGSKCSCFTGSGDVSNEMSRESASRKNSRDNHIYCPTARDVQDGDLDHFQKHWIKGEPVIVRDVLALSSGLSWEPLVMWRALREMRDKEEPEQLSVMALECLTSCEININIRKFFDGYSRGAVGPEDLPVLLKLKDWPQNSSFEDRLPRHCSEFISMLPFHLGPKTYIAYGVAQELGIGDSVTQLHCDMSDASCVKVALDFVSPENMQECIRLTKEFRLLPTDHRVNEDKLEVKKIALYALNKAIDDIAVYDHKESKMHCETGRDELSIVVVEIGS</sequence>
<dbReference type="EMBL" id="BQKI01000009">
    <property type="protein sequence ID" value="GJN02655.1"/>
    <property type="molecule type" value="Genomic_DNA"/>
</dbReference>
<dbReference type="PANTHER" id="PTHR12549:SF11">
    <property type="entry name" value="LYSINE-SPECIFIC DEMETHYLASE JMJ25"/>
    <property type="match status" value="1"/>
</dbReference>
<dbReference type="SUPFAM" id="SSF51197">
    <property type="entry name" value="Clavaminate synthase-like"/>
    <property type="match status" value="1"/>
</dbReference>
<dbReference type="AlphaFoldDB" id="A0AAV5CXE6"/>
<dbReference type="GO" id="GO:0000785">
    <property type="term" value="C:chromatin"/>
    <property type="evidence" value="ECO:0007669"/>
    <property type="project" value="TreeGrafter"/>
</dbReference>
<dbReference type="Proteomes" id="UP001054889">
    <property type="component" value="Unassembled WGS sequence"/>
</dbReference>
<dbReference type="PANTHER" id="PTHR12549">
    <property type="entry name" value="JMJC DOMAIN-CONTAINING HISTONE DEMETHYLATION PROTEIN"/>
    <property type="match status" value="1"/>
</dbReference>
<dbReference type="GO" id="GO:0032454">
    <property type="term" value="F:histone H3K9 demethylase activity"/>
    <property type="evidence" value="ECO:0007669"/>
    <property type="project" value="InterPro"/>
</dbReference>
<comment type="caution">
    <text evidence="6">The sequence shown here is derived from an EMBL/GenBank/DDBJ whole genome shotgun (WGS) entry which is preliminary data.</text>
</comment>
<comment type="subcellular location">
    <subcellularLocation>
        <location evidence="1">Nucleus</location>
    </subcellularLocation>
</comment>
<accession>A0AAV5CXE6</accession>
<dbReference type="GO" id="GO:0000118">
    <property type="term" value="C:histone deacetylase complex"/>
    <property type="evidence" value="ECO:0007669"/>
    <property type="project" value="TreeGrafter"/>
</dbReference>
<feature type="region of interest" description="Disordered" evidence="5">
    <location>
        <begin position="63"/>
        <end position="82"/>
    </location>
</feature>
<proteinExistence type="inferred from homology"/>
<protein>
    <submittedName>
        <fullName evidence="6">Uncharacterized protein</fullName>
    </submittedName>
</protein>
<evidence type="ECO:0000313" key="6">
    <source>
        <dbReference type="EMBL" id="GJN02655.1"/>
    </source>
</evidence>
<keyword evidence="3" id="KW-0479">Metal-binding</keyword>
<dbReference type="InterPro" id="IPR045109">
    <property type="entry name" value="LSDs-like"/>
</dbReference>
<dbReference type="GO" id="GO:0031490">
    <property type="term" value="F:chromatin DNA binding"/>
    <property type="evidence" value="ECO:0007669"/>
    <property type="project" value="TreeGrafter"/>
</dbReference>
<dbReference type="GO" id="GO:0046872">
    <property type="term" value="F:metal ion binding"/>
    <property type="evidence" value="ECO:0007669"/>
    <property type="project" value="UniProtKB-KW"/>
</dbReference>
<evidence type="ECO:0000256" key="4">
    <source>
        <dbReference type="ARBA" id="ARBA00023242"/>
    </source>
</evidence>
<evidence type="ECO:0000256" key="2">
    <source>
        <dbReference type="ARBA" id="ARBA00006801"/>
    </source>
</evidence>
<dbReference type="Gene3D" id="2.60.120.650">
    <property type="entry name" value="Cupin"/>
    <property type="match status" value="5"/>
</dbReference>
<comment type="similarity">
    <text evidence="2">Belongs to the JARID1 histone demethylase family.</text>
</comment>
<evidence type="ECO:0000313" key="7">
    <source>
        <dbReference type="Proteomes" id="UP001054889"/>
    </source>
</evidence>
<gene>
    <name evidence="6" type="primary">ga20028</name>
    <name evidence="6" type="ORF">PR202_ga20028</name>
</gene>
<reference evidence="6" key="2">
    <citation type="submission" date="2021-12" db="EMBL/GenBank/DDBJ databases">
        <title>Resequencing data analysis of finger millet.</title>
        <authorList>
            <person name="Hatakeyama M."/>
            <person name="Aluri S."/>
            <person name="Balachadran M.T."/>
            <person name="Sivarajan S.R."/>
            <person name="Poveda L."/>
            <person name="Shimizu-Inatsugi R."/>
            <person name="Schlapbach R."/>
            <person name="Sreeman S.M."/>
            <person name="Shimizu K.K."/>
        </authorList>
    </citation>
    <scope>NUCLEOTIDE SEQUENCE</scope>
</reference>
<evidence type="ECO:0000256" key="3">
    <source>
        <dbReference type="ARBA" id="ARBA00022723"/>
    </source>
</evidence>
<dbReference type="GO" id="GO:0003712">
    <property type="term" value="F:transcription coregulator activity"/>
    <property type="evidence" value="ECO:0007669"/>
    <property type="project" value="TreeGrafter"/>
</dbReference>
<dbReference type="GO" id="GO:0006357">
    <property type="term" value="P:regulation of transcription by RNA polymerase II"/>
    <property type="evidence" value="ECO:0007669"/>
    <property type="project" value="TreeGrafter"/>
</dbReference>